<proteinExistence type="inferred from homology"/>
<dbReference type="GO" id="GO:0005886">
    <property type="term" value="C:plasma membrane"/>
    <property type="evidence" value="ECO:0007669"/>
    <property type="project" value="TreeGrafter"/>
</dbReference>
<comment type="similarity">
    <text evidence="2">Belongs to the SLC41A transporter family.</text>
</comment>
<dbReference type="Gene3D" id="1.10.357.20">
    <property type="entry name" value="SLC41 divalent cation transporters, integral membrane domain"/>
    <property type="match status" value="1"/>
</dbReference>
<evidence type="ECO:0000256" key="8">
    <source>
        <dbReference type="ARBA" id="ARBA00023136"/>
    </source>
</evidence>
<reference evidence="11 12" key="2">
    <citation type="submission" date="2018-11" db="EMBL/GenBank/DDBJ databases">
        <authorList>
            <consortium name="Pathogen Informatics"/>
        </authorList>
    </citation>
    <scope>NUCLEOTIDE SEQUENCE [LARGE SCALE GENOMIC DNA]</scope>
</reference>
<dbReference type="PANTHER" id="PTHR16228:SF7">
    <property type="entry name" value="SLC41A_MGTE INTEGRAL MEMBRANE DOMAIN-CONTAINING PROTEIN"/>
    <property type="match status" value="1"/>
</dbReference>
<dbReference type="AlphaFoldDB" id="A0A183D4J6"/>
<dbReference type="Proteomes" id="UP000271098">
    <property type="component" value="Unassembled WGS sequence"/>
</dbReference>
<evidence type="ECO:0000259" key="10">
    <source>
        <dbReference type="Pfam" id="PF01769"/>
    </source>
</evidence>
<comment type="subcellular location">
    <subcellularLocation>
        <location evidence="1">Membrane</location>
        <topology evidence="1">Multi-pass membrane protein</topology>
    </subcellularLocation>
</comment>
<evidence type="ECO:0000256" key="9">
    <source>
        <dbReference type="SAM" id="Phobius"/>
    </source>
</evidence>
<dbReference type="GO" id="GO:0008324">
    <property type="term" value="F:monoatomic cation transmembrane transporter activity"/>
    <property type="evidence" value="ECO:0007669"/>
    <property type="project" value="InterPro"/>
</dbReference>
<evidence type="ECO:0000256" key="5">
    <source>
        <dbReference type="ARBA" id="ARBA00022842"/>
    </source>
</evidence>
<evidence type="ECO:0000313" key="13">
    <source>
        <dbReference type="WBParaSite" id="GPUH_0000364401-mRNA-1"/>
    </source>
</evidence>
<organism evidence="13">
    <name type="scientific">Gongylonema pulchrum</name>
    <dbReference type="NCBI Taxonomy" id="637853"/>
    <lineage>
        <taxon>Eukaryota</taxon>
        <taxon>Metazoa</taxon>
        <taxon>Ecdysozoa</taxon>
        <taxon>Nematoda</taxon>
        <taxon>Chromadorea</taxon>
        <taxon>Rhabditida</taxon>
        <taxon>Spirurina</taxon>
        <taxon>Spiruromorpha</taxon>
        <taxon>Spiruroidea</taxon>
        <taxon>Gongylonematidae</taxon>
        <taxon>Gongylonema</taxon>
    </lineage>
</organism>
<keyword evidence="5" id="KW-0460">Magnesium</keyword>
<evidence type="ECO:0000313" key="11">
    <source>
        <dbReference type="EMBL" id="VDK40289.1"/>
    </source>
</evidence>
<evidence type="ECO:0000256" key="6">
    <source>
        <dbReference type="ARBA" id="ARBA00022989"/>
    </source>
</evidence>
<dbReference type="InterPro" id="IPR006667">
    <property type="entry name" value="SLC41_membr_dom"/>
</dbReference>
<reference evidence="13" key="1">
    <citation type="submission" date="2016-06" db="UniProtKB">
        <authorList>
            <consortium name="WormBaseParasite"/>
        </authorList>
    </citation>
    <scope>IDENTIFICATION</scope>
</reference>
<keyword evidence="4 9" id="KW-0812">Transmembrane</keyword>
<feature type="domain" description="SLC41A/MgtE integral membrane" evidence="10">
    <location>
        <begin position="93"/>
        <end position="157"/>
    </location>
</feature>
<sequence>MGMLLSLSQAFRIQRHQPRHRLFYSFRSVIYFDASSIAFVLRNILLAAQNKHNRQVLFPFLTAGIGMVFAGLVLDTVQHWNLFVQVPETFILVPALLGLKGNLEMTFASRLSTLANMGRMDSSGSRWTIIIANLALIQVQAIIVAFLASSFAVMLAWIPKGQVLLFSRHEGILCALKVADLRRIKHTIYDRNYV</sequence>
<evidence type="ECO:0000256" key="4">
    <source>
        <dbReference type="ARBA" id="ARBA00022692"/>
    </source>
</evidence>
<feature type="transmembrane region" description="Helical" evidence="9">
    <location>
        <begin position="25"/>
        <end position="44"/>
    </location>
</feature>
<dbReference type="InterPro" id="IPR045349">
    <property type="entry name" value="SLC41A1-3"/>
</dbReference>
<keyword evidence="8 9" id="KW-0472">Membrane</keyword>
<dbReference type="PANTHER" id="PTHR16228">
    <property type="entry name" value="DIVALENT CATION TRANSPORTER SOLUTE CARRIER FAMILY 41"/>
    <property type="match status" value="1"/>
</dbReference>
<protein>
    <submittedName>
        <fullName evidence="13">MgtE domain-containing protein</fullName>
    </submittedName>
</protein>
<gene>
    <name evidence="11" type="ORF">GPUH_LOCUS3637</name>
</gene>
<dbReference type="EMBL" id="UYRT01006326">
    <property type="protein sequence ID" value="VDK40289.1"/>
    <property type="molecule type" value="Genomic_DNA"/>
</dbReference>
<name>A0A183D4J6_9BILA</name>
<keyword evidence="3" id="KW-0813">Transport</keyword>
<evidence type="ECO:0000256" key="1">
    <source>
        <dbReference type="ARBA" id="ARBA00004141"/>
    </source>
</evidence>
<dbReference type="SUPFAM" id="SSF161093">
    <property type="entry name" value="MgtE membrane domain-like"/>
    <property type="match status" value="1"/>
</dbReference>
<feature type="transmembrane region" description="Helical" evidence="9">
    <location>
        <begin position="127"/>
        <end position="158"/>
    </location>
</feature>
<evidence type="ECO:0000256" key="3">
    <source>
        <dbReference type="ARBA" id="ARBA00022448"/>
    </source>
</evidence>
<keyword evidence="7" id="KW-0406">Ion transport</keyword>
<dbReference type="WBParaSite" id="GPUH_0000364401-mRNA-1">
    <property type="protein sequence ID" value="GPUH_0000364401-mRNA-1"/>
    <property type="gene ID" value="GPUH_0000364401"/>
</dbReference>
<accession>A0A183D4J6</accession>
<feature type="transmembrane region" description="Helical" evidence="9">
    <location>
        <begin position="56"/>
        <end position="74"/>
    </location>
</feature>
<evidence type="ECO:0000256" key="2">
    <source>
        <dbReference type="ARBA" id="ARBA00009749"/>
    </source>
</evidence>
<dbReference type="InterPro" id="IPR036739">
    <property type="entry name" value="SLC41_membr_dom_sf"/>
</dbReference>
<evidence type="ECO:0000256" key="7">
    <source>
        <dbReference type="ARBA" id="ARBA00023065"/>
    </source>
</evidence>
<keyword evidence="12" id="KW-1185">Reference proteome</keyword>
<evidence type="ECO:0000313" key="12">
    <source>
        <dbReference type="Proteomes" id="UP000271098"/>
    </source>
</evidence>
<keyword evidence="6 9" id="KW-1133">Transmembrane helix</keyword>
<dbReference type="FunFam" id="1.10.357.20:FF:000001">
    <property type="entry name" value="Solute carrier family 41 member 2"/>
    <property type="match status" value="1"/>
</dbReference>
<dbReference type="OrthoDB" id="5791097at2759"/>
<dbReference type="Pfam" id="PF01769">
    <property type="entry name" value="MgtE"/>
    <property type="match status" value="1"/>
</dbReference>